<feature type="non-terminal residue" evidence="1">
    <location>
        <position position="1"/>
    </location>
</feature>
<name>S8C348_9LAMI</name>
<organism evidence="1 2">
    <name type="scientific">Genlisea aurea</name>
    <dbReference type="NCBI Taxonomy" id="192259"/>
    <lineage>
        <taxon>Eukaryota</taxon>
        <taxon>Viridiplantae</taxon>
        <taxon>Streptophyta</taxon>
        <taxon>Embryophyta</taxon>
        <taxon>Tracheophyta</taxon>
        <taxon>Spermatophyta</taxon>
        <taxon>Magnoliopsida</taxon>
        <taxon>eudicotyledons</taxon>
        <taxon>Gunneridae</taxon>
        <taxon>Pentapetalae</taxon>
        <taxon>asterids</taxon>
        <taxon>lamiids</taxon>
        <taxon>Lamiales</taxon>
        <taxon>Lentibulariaceae</taxon>
        <taxon>Genlisea</taxon>
    </lineage>
</organism>
<gene>
    <name evidence="1" type="ORF">M569_13557</name>
</gene>
<sequence>FFYSEPGPRFFIHSVVSDCGKDDPDLKTETEKEMVDLMKLKRKLEEEGHCWEKRAKCVHGTRDAMRLRKSRRLIRQKKLTILWEQRARQLGW</sequence>
<protein>
    <submittedName>
        <fullName evidence="1">Uncharacterized protein</fullName>
    </submittedName>
</protein>
<dbReference type="Pfam" id="PF06364">
    <property type="entry name" value="DUF1068"/>
    <property type="match status" value="1"/>
</dbReference>
<dbReference type="OrthoDB" id="1898954at2759"/>
<dbReference type="InterPro" id="IPR010471">
    <property type="entry name" value="DUF1068"/>
</dbReference>
<accession>S8C348</accession>
<dbReference type="EMBL" id="AUSU01006987">
    <property type="protein sequence ID" value="EPS61245.1"/>
    <property type="molecule type" value="Genomic_DNA"/>
</dbReference>
<dbReference type="AlphaFoldDB" id="S8C348"/>
<comment type="caution">
    <text evidence="1">The sequence shown here is derived from an EMBL/GenBank/DDBJ whole genome shotgun (WGS) entry which is preliminary data.</text>
</comment>
<evidence type="ECO:0000313" key="2">
    <source>
        <dbReference type="Proteomes" id="UP000015453"/>
    </source>
</evidence>
<reference evidence="1 2" key="1">
    <citation type="journal article" date="2013" name="BMC Genomics">
        <title>The miniature genome of a carnivorous plant Genlisea aurea contains a low number of genes and short non-coding sequences.</title>
        <authorList>
            <person name="Leushkin E.V."/>
            <person name="Sutormin R.A."/>
            <person name="Nabieva E.R."/>
            <person name="Penin A.A."/>
            <person name="Kondrashov A.S."/>
            <person name="Logacheva M.D."/>
        </authorList>
    </citation>
    <scope>NUCLEOTIDE SEQUENCE [LARGE SCALE GENOMIC DNA]</scope>
</reference>
<keyword evidence="2" id="KW-1185">Reference proteome</keyword>
<evidence type="ECO:0000313" key="1">
    <source>
        <dbReference type="EMBL" id="EPS61245.1"/>
    </source>
</evidence>
<feature type="non-terminal residue" evidence="1">
    <location>
        <position position="92"/>
    </location>
</feature>
<proteinExistence type="predicted"/>
<dbReference type="Proteomes" id="UP000015453">
    <property type="component" value="Unassembled WGS sequence"/>
</dbReference>